<dbReference type="EMBL" id="CCYD01002047">
    <property type="protein sequence ID" value="CEG46311.1"/>
    <property type="molecule type" value="Genomic_DNA"/>
</dbReference>
<proteinExistence type="predicted"/>
<dbReference type="RefSeq" id="XP_024582680.1">
    <property type="nucleotide sequence ID" value="XM_024717153.1"/>
</dbReference>
<evidence type="ECO:0000313" key="1">
    <source>
        <dbReference type="EMBL" id="CEG46311.1"/>
    </source>
</evidence>
<keyword evidence="1" id="KW-0808">Transferase</keyword>
<keyword evidence="2" id="KW-1185">Reference proteome</keyword>
<dbReference type="GO" id="GO:0003964">
    <property type="term" value="F:RNA-directed DNA polymerase activity"/>
    <property type="evidence" value="ECO:0007669"/>
    <property type="project" value="UniProtKB-KW"/>
</dbReference>
<keyword evidence="1" id="KW-0548">Nucleotidyltransferase</keyword>
<reference evidence="2" key="1">
    <citation type="submission" date="2014-09" db="EMBL/GenBank/DDBJ databases">
        <authorList>
            <person name="Sharma Rahul"/>
            <person name="Thines Marco"/>
        </authorList>
    </citation>
    <scope>NUCLEOTIDE SEQUENCE [LARGE SCALE GENOMIC DNA]</scope>
</reference>
<organism evidence="1 2">
    <name type="scientific">Plasmopara halstedii</name>
    <name type="common">Downy mildew of sunflower</name>
    <dbReference type="NCBI Taxonomy" id="4781"/>
    <lineage>
        <taxon>Eukaryota</taxon>
        <taxon>Sar</taxon>
        <taxon>Stramenopiles</taxon>
        <taxon>Oomycota</taxon>
        <taxon>Peronosporomycetes</taxon>
        <taxon>Peronosporales</taxon>
        <taxon>Peronosporaceae</taxon>
        <taxon>Plasmopara</taxon>
    </lineage>
</organism>
<dbReference type="AlphaFoldDB" id="A0A0P1AWC6"/>
<evidence type="ECO:0000313" key="2">
    <source>
        <dbReference type="Proteomes" id="UP000054928"/>
    </source>
</evidence>
<protein>
    <submittedName>
        <fullName evidence="1">Reverse transcriptase</fullName>
    </submittedName>
</protein>
<dbReference type="GeneID" id="36397773"/>
<keyword evidence="1" id="KW-0695">RNA-directed DNA polymerase</keyword>
<sequence>MTGKEDGDVRLEAMPTVDALRELDEMPFEELGSALKAGDSSEVVIVRPEEEINASSLLHKAVFENTKRVLKARSGSSILRNLLDPYYPLVKEFQTSSPETRLRFYLWTEYA</sequence>
<accession>A0A0P1AWC6</accession>
<name>A0A0P1AWC6_PLAHL</name>
<dbReference type="Proteomes" id="UP000054928">
    <property type="component" value="Unassembled WGS sequence"/>
</dbReference>